<keyword evidence="1" id="KW-0472">Membrane</keyword>
<keyword evidence="1" id="KW-1133">Transmembrane helix</keyword>
<reference evidence="3" key="1">
    <citation type="journal article" date="2019" name="Int. J. Syst. Evol. Microbiol.">
        <title>The Global Catalogue of Microorganisms (GCM) 10K type strain sequencing project: providing services to taxonomists for standard genome sequencing and annotation.</title>
        <authorList>
            <consortium name="The Broad Institute Genomics Platform"/>
            <consortium name="The Broad Institute Genome Sequencing Center for Infectious Disease"/>
            <person name="Wu L."/>
            <person name="Ma J."/>
        </authorList>
    </citation>
    <scope>NUCLEOTIDE SEQUENCE [LARGE SCALE GENOMIC DNA]</scope>
    <source>
        <strain evidence="3">JCM 4087</strain>
    </source>
</reference>
<proteinExistence type="predicted"/>
<feature type="transmembrane region" description="Helical" evidence="1">
    <location>
        <begin position="21"/>
        <end position="40"/>
    </location>
</feature>
<sequence>MSEQKPQSFRNHSRFDPWFHGLGGVLLLVNLITLIVFLVLHVRTEPLLSTWMLSAFGIFSIALFKSRLYPLKAQDRLIRLEERLRLDALLPDSLRKRIPELSEDQLIGLRFASDEELASLVETTLDKNLDRKQIKERIQHWRPDNFRV</sequence>
<dbReference type="EMBL" id="JBHSPH010000010">
    <property type="protein sequence ID" value="MFC5864966.1"/>
    <property type="molecule type" value="Genomic_DNA"/>
</dbReference>
<keyword evidence="3" id="KW-1185">Reference proteome</keyword>
<dbReference type="InterPro" id="IPR045385">
    <property type="entry name" value="DUF6526"/>
</dbReference>
<organism evidence="2 3">
    <name type="scientific">Acidicapsa dinghuensis</name>
    <dbReference type="NCBI Taxonomy" id="2218256"/>
    <lineage>
        <taxon>Bacteria</taxon>
        <taxon>Pseudomonadati</taxon>
        <taxon>Acidobacteriota</taxon>
        <taxon>Terriglobia</taxon>
        <taxon>Terriglobales</taxon>
        <taxon>Acidobacteriaceae</taxon>
        <taxon>Acidicapsa</taxon>
    </lineage>
</organism>
<keyword evidence="1" id="KW-0812">Transmembrane</keyword>
<dbReference type="Pfam" id="PF20136">
    <property type="entry name" value="DUF6526"/>
    <property type="match status" value="1"/>
</dbReference>
<feature type="transmembrane region" description="Helical" evidence="1">
    <location>
        <begin position="46"/>
        <end position="64"/>
    </location>
</feature>
<evidence type="ECO:0000256" key="1">
    <source>
        <dbReference type="SAM" id="Phobius"/>
    </source>
</evidence>
<evidence type="ECO:0000313" key="3">
    <source>
        <dbReference type="Proteomes" id="UP001596091"/>
    </source>
</evidence>
<dbReference type="Proteomes" id="UP001596091">
    <property type="component" value="Unassembled WGS sequence"/>
</dbReference>
<comment type="caution">
    <text evidence="2">The sequence shown here is derived from an EMBL/GenBank/DDBJ whole genome shotgun (WGS) entry which is preliminary data.</text>
</comment>
<dbReference type="RefSeq" id="WP_263332219.1">
    <property type="nucleotide sequence ID" value="NZ_JAGSYH010000001.1"/>
</dbReference>
<accession>A0ABW1EL29</accession>
<evidence type="ECO:0000313" key="2">
    <source>
        <dbReference type="EMBL" id="MFC5864966.1"/>
    </source>
</evidence>
<gene>
    <name evidence="2" type="ORF">ACFPT7_21840</name>
</gene>
<name>A0ABW1EL29_9BACT</name>
<protein>
    <submittedName>
        <fullName evidence="2">DUF6526 family protein</fullName>
    </submittedName>
</protein>